<dbReference type="AlphaFoldDB" id="A0ABD2MJH2"/>
<comment type="caution">
    <text evidence="1">The sequence shown here is derived from an EMBL/GenBank/DDBJ whole genome shotgun (WGS) entry which is preliminary data.</text>
</comment>
<feature type="non-terminal residue" evidence="1">
    <location>
        <position position="1"/>
    </location>
</feature>
<gene>
    <name evidence="1" type="ORF">HHI36_010647</name>
</gene>
<evidence type="ECO:0000313" key="2">
    <source>
        <dbReference type="Proteomes" id="UP001516400"/>
    </source>
</evidence>
<evidence type="ECO:0000313" key="1">
    <source>
        <dbReference type="EMBL" id="KAL3266477.1"/>
    </source>
</evidence>
<accession>A0ABD2MJH2</accession>
<dbReference type="Proteomes" id="UP001516400">
    <property type="component" value="Unassembled WGS sequence"/>
</dbReference>
<proteinExistence type="predicted"/>
<protein>
    <submittedName>
        <fullName evidence="1">Uncharacterized protein</fullName>
    </submittedName>
</protein>
<organism evidence="1 2">
    <name type="scientific">Cryptolaemus montrouzieri</name>
    <dbReference type="NCBI Taxonomy" id="559131"/>
    <lineage>
        <taxon>Eukaryota</taxon>
        <taxon>Metazoa</taxon>
        <taxon>Ecdysozoa</taxon>
        <taxon>Arthropoda</taxon>
        <taxon>Hexapoda</taxon>
        <taxon>Insecta</taxon>
        <taxon>Pterygota</taxon>
        <taxon>Neoptera</taxon>
        <taxon>Endopterygota</taxon>
        <taxon>Coleoptera</taxon>
        <taxon>Polyphaga</taxon>
        <taxon>Cucujiformia</taxon>
        <taxon>Coccinelloidea</taxon>
        <taxon>Coccinellidae</taxon>
        <taxon>Scymninae</taxon>
        <taxon>Scymnini</taxon>
        <taxon>Cryptolaemus</taxon>
    </lineage>
</organism>
<dbReference type="EMBL" id="JABFTP020000001">
    <property type="protein sequence ID" value="KAL3266477.1"/>
    <property type="molecule type" value="Genomic_DNA"/>
</dbReference>
<keyword evidence="2" id="KW-1185">Reference proteome</keyword>
<sequence>ENSSSSQDEKIDETMPIKYNKKNNQKLRLLGRKYEGMKTIINDNDEKIVRKNVQKEEKGIKEIPSTHEAEKKTYRSFLCAVIDDNIRKDFFTSMD</sequence>
<name>A0ABD2MJH2_9CUCU</name>
<reference evidence="1 2" key="1">
    <citation type="journal article" date="2021" name="BMC Biol.">
        <title>Horizontally acquired antibacterial genes associated with adaptive radiation of ladybird beetles.</title>
        <authorList>
            <person name="Li H.S."/>
            <person name="Tang X.F."/>
            <person name="Huang Y.H."/>
            <person name="Xu Z.Y."/>
            <person name="Chen M.L."/>
            <person name="Du X.Y."/>
            <person name="Qiu B.Y."/>
            <person name="Chen P.T."/>
            <person name="Zhang W."/>
            <person name="Slipinski A."/>
            <person name="Escalona H.E."/>
            <person name="Waterhouse R.M."/>
            <person name="Zwick A."/>
            <person name="Pang H."/>
        </authorList>
    </citation>
    <scope>NUCLEOTIDE SEQUENCE [LARGE SCALE GENOMIC DNA]</scope>
    <source>
        <strain evidence="1">SYSU2018</strain>
    </source>
</reference>